<proteinExistence type="predicted"/>
<comment type="caution">
    <text evidence="2">The sequence shown here is derived from an EMBL/GenBank/DDBJ whole genome shotgun (WGS) entry which is preliminary data.</text>
</comment>
<dbReference type="OrthoDB" id="411871at2759"/>
<evidence type="ECO:0000313" key="3">
    <source>
        <dbReference type="Proteomes" id="UP000299102"/>
    </source>
</evidence>
<reference evidence="2 3" key="1">
    <citation type="journal article" date="2019" name="Commun. Biol.">
        <title>The bagworm genome reveals a unique fibroin gene that provides high tensile strength.</title>
        <authorList>
            <person name="Kono N."/>
            <person name="Nakamura H."/>
            <person name="Ohtoshi R."/>
            <person name="Tomita M."/>
            <person name="Numata K."/>
            <person name="Arakawa K."/>
        </authorList>
    </citation>
    <scope>NUCLEOTIDE SEQUENCE [LARGE SCALE GENOMIC DNA]</scope>
</reference>
<keyword evidence="3" id="KW-1185">Reference proteome</keyword>
<protein>
    <submittedName>
        <fullName evidence="2">Uncharacterized protein</fullName>
    </submittedName>
</protein>
<accession>A0A4C1SHS2</accession>
<organism evidence="2 3">
    <name type="scientific">Eumeta variegata</name>
    <name type="common">Bagworm moth</name>
    <name type="synonym">Eumeta japonica</name>
    <dbReference type="NCBI Taxonomy" id="151549"/>
    <lineage>
        <taxon>Eukaryota</taxon>
        <taxon>Metazoa</taxon>
        <taxon>Ecdysozoa</taxon>
        <taxon>Arthropoda</taxon>
        <taxon>Hexapoda</taxon>
        <taxon>Insecta</taxon>
        <taxon>Pterygota</taxon>
        <taxon>Neoptera</taxon>
        <taxon>Endopterygota</taxon>
        <taxon>Lepidoptera</taxon>
        <taxon>Glossata</taxon>
        <taxon>Ditrysia</taxon>
        <taxon>Tineoidea</taxon>
        <taxon>Psychidae</taxon>
        <taxon>Oiketicinae</taxon>
        <taxon>Eumeta</taxon>
    </lineage>
</organism>
<gene>
    <name evidence="2" type="ORF">EVAR_101073_1</name>
</gene>
<feature type="region of interest" description="Disordered" evidence="1">
    <location>
        <begin position="121"/>
        <end position="145"/>
    </location>
</feature>
<evidence type="ECO:0000313" key="2">
    <source>
        <dbReference type="EMBL" id="GBP01692.1"/>
    </source>
</evidence>
<evidence type="ECO:0000256" key="1">
    <source>
        <dbReference type="SAM" id="MobiDB-lite"/>
    </source>
</evidence>
<dbReference type="AlphaFoldDB" id="A0A4C1SHS2"/>
<feature type="compositionally biased region" description="Polar residues" evidence="1">
    <location>
        <begin position="122"/>
        <end position="133"/>
    </location>
</feature>
<name>A0A4C1SHS2_EUMVA</name>
<sequence>MKKLRIIKEAIVLEFAKALSEVVGLAYGVTRKTPTLVLYFDVFRRGQAQRSVPDVAGALDVTACSSALLDREEEWQVVPTFSDQTQSRLPCEEEDSPTLGISYCGTGRMRAHEAVHLKRNHQQTGARRLGNTSRPKKFTKGSSGGAECKLKPIFSAQNEESLWDVIYRLSRKRKPRGYLTSQAEL</sequence>
<dbReference type="EMBL" id="BGZK01003471">
    <property type="protein sequence ID" value="GBP01692.1"/>
    <property type="molecule type" value="Genomic_DNA"/>
</dbReference>
<dbReference type="Proteomes" id="UP000299102">
    <property type="component" value="Unassembled WGS sequence"/>
</dbReference>